<dbReference type="EMBL" id="CP018228">
    <property type="protein sequence ID" value="API52875.1"/>
    <property type="molecule type" value="Genomic_DNA"/>
</dbReference>
<dbReference type="Proteomes" id="UP000183050">
    <property type="component" value="Chromosome"/>
</dbReference>
<evidence type="ECO:0000313" key="2">
    <source>
        <dbReference type="Proteomes" id="UP000183050"/>
    </source>
</evidence>
<protein>
    <submittedName>
        <fullName evidence="1">Uncharacterized protein</fullName>
    </submittedName>
</protein>
<organism evidence="1 2">
    <name type="scientific">Rhizobium leguminosarum</name>
    <dbReference type="NCBI Taxonomy" id="384"/>
    <lineage>
        <taxon>Bacteria</taxon>
        <taxon>Pseudomonadati</taxon>
        <taxon>Pseudomonadota</taxon>
        <taxon>Alphaproteobacteria</taxon>
        <taxon>Hyphomicrobiales</taxon>
        <taxon>Rhizobiaceae</taxon>
        <taxon>Rhizobium/Agrobacterium group</taxon>
        <taxon>Rhizobium</taxon>
    </lineage>
</organism>
<name>A0A1L3ZB40_RHILE</name>
<gene>
    <name evidence="1" type="ORF">BMW22_15730</name>
</gene>
<reference evidence="1 2" key="1">
    <citation type="submission" date="2016-11" db="EMBL/GenBank/DDBJ databases">
        <title>Rhizobium leguminosarum bv. viciae strain Vaf12 isolated from Vavilovia formosa root nodules from Russia, Dagestan.</title>
        <authorList>
            <person name="Kimeklis A."/>
        </authorList>
    </citation>
    <scope>NUCLEOTIDE SEQUENCE [LARGE SCALE GENOMIC DNA]</scope>
    <source>
        <strain evidence="1 2">Vaf-108</strain>
    </source>
</reference>
<dbReference type="AlphaFoldDB" id="A0A1L3ZB40"/>
<evidence type="ECO:0000313" key="1">
    <source>
        <dbReference type="EMBL" id="API52875.1"/>
    </source>
</evidence>
<sequence length="71" mass="8354">MTDEQIKHMVLRFLNWKLPDDFNPDDGITFKRDFNENTPYPMKHEPSGTNLLDYTQAQAMVRHMLDGMPEA</sequence>
<proteinExistence type="predicted"/>
<accession>A0A1L3ZB40</accession>
<dbReference type="RefSeq" id="WP_072639320.1">
    <property type="nucleotide sequence ID" value="NZ_CP018228.1"/>
</dbReference>